<evidence type="ECO:0000313" key="7">
    <source>
        <dbReference type="Proteomes" id="UP000014760"/>
    </source>
</evidence>
<dbReference type="PANTHER" id="PTHR10579">
    <property type="entry name" value="CALCIUM-ACTIVATED CHLORIDE CHANNEL REGULATOR"/>
    <property type="match status" value="1"/>
</dbReference>
<dbReference type="Pfam" id="PF00092">
    <property type="entry name" value="VWA"/>
    <property type="match status" value="1"/>
</dbReference>
<evidence type="ECO:0000256" key="1">
    <source>
        <dbReference type="SAM" id="MobiDB-lite"/>
    </source>
</evidence>
<feature type="region of interest" description="Disordered" evidence="1">
    <location>
        <begin position="879"/>
        <end position="913"/>
    </location>
</feature>
<proteinExistence type="predicted"/>
<dbReference type="CDD" id="cd00198">
    <property type="entry name" value="vWFA"/>
    <property type="match status" value="1"/>
</dbReference>
<feature type="compositionally biased region" description="Polar residues" evidence="1">
    <location>
        <begin position="725"/>
        <end position="745"/>
    </location>
</feature>
<evidence type="ECO:0000259" key="4">
    <source>
        <dbReference type="PROSITE" id="PS50234"/>
    </source>
</evidence>
<dbReference type="InterPro" id="IPR051266">
    <property type="entry name" value="CLCR"/>
</dbReference>
<dbReference type="EMBL" id="KB306576">
    <property type="protein sequence ID" value="ELT99722.1"/>
    <property type="molecule type" value="Genomic_DNA"/>
</dbReference>
<dbReference type="EnsemblMetazoa" id="CapteT184940">
    <property type="protein sequence ID" value="CapteP184940"/>
    <property type="gene ID" value="CapteG184940"/>
</dbReference>
<protein>
    <recommendedName>
        <fullName evidence="4">VWFA domain-containing protein</fullName>
    </recommendedName>
</protein>
<evidence type="ECO:0000313" key="5">
    <source>
        <dbReference type="EMBL" id="ELT99722.1"/>
    </source>
</evidence>
<evidence type="ECO:0000313" key="6">
    <source>
        <dbReference type="EnsemblMetazoa" id="CapteP184940"/>
    </source>
</evidence>
<feature type="compositionally biased region" description="Pro residues" evidence="1">
    <location>
        <begin position="895"/>
        <end position="907"/>
    </location>
</feature>
<keyword evidence="7" id="KW-1185">Reference proteome</keyword>
<dbReference type="Pfam" id="PF08434">
    <property type="entry name" value="CLCA"/>
    <property type="match status" value="1"/>
</dbReference>
<keyword evidence="2" id="KW-0472">Membrane</keyword>
<name>R7U1H0_CAPTE</name>
<dbReference type="PANTHER" id="PTHR10579:SF172">
    <property type="entry name" value="CALCIUM-ACTIVATED CHLORIDE CHANNEL REGULATOR 4 PRECURSOR-RELATED"/>
    <property type="match status" value="1"/>
</dbReference>
<dbReference type="PROSITE" id="PS50234">
    <property type="entry name" value="VWFA"/>
    <property type="match status" value="1"/>
</dbReference>
<feature type="signal peptide" evidence="3">
    <location>
        <begin position="1"/>
        <end position="20"/>
    </location>
</feature>
<keyword evidence="2" id="KW-0812">Transmembrane</keyword>
<dbReference type="HOGENOM" id="CLU_005812_0_1_1"/>
<reference evidence="6" key="3">
    <citation type="submission" date="2015-06" db="UniProtKB">
        <authorList>
            <consortium name="EnsemblMetazoa"/>
        </authorList>
    </citation>
    <scope>IDENTIFICATION</scope>
</reference>
<dbReference type="OMA" id="LYEKDCV"/>
<evidence type="ECO:0000256" key="3">
    <source>
        <dbReference type="SAM" id="SignalP"/>
    </source>
</evidence>
<dbReference type="Gene3D" id="3.40.50.410">
    <property type="entry name" value="von Willebrand factor, type A domain"/>
    <property type="match status" value="1"/>
</dbReference>
<feature type="domain" description="VWFA" evidence="4">
    <location>
        <begin position="316"/>
        <end position="489"/>
    </location>
</feature>
<dbReference type="InterPro" id="IPR002035">
    <property type="entry name" value="VWF_A"/>
</dbReference>
<dbReference type="Proteomes" id="UP000014760">
    <property type="component" value="Unassembled WGS sequence"/>
</dbReference>
<reference evidence="5 7" key="2">
    <citation type="journal article" date="2013" name="Nature">
        <title>Insights into bilaterian evolution from three spiralian genomes.</title>
        <authorList>
            <person name="Simakov O."/>
            <person name="Marletaz F."/>
            <person name="Cho S.J."/>
            <person name="Edsinger-Gonzales E."/>
            <person name="Havlak P."/>
            <person name="Hellsten U."/>
            <person name="Kuo D.H."/>
            <person name="Larsson T."/>
            <person name="Lv J."/>
            <person name="Arendt D."/>
            <person name="Savage R."/>
            <person name="Osoegawa K."/>
            <person name="de Jong P."/>
            <person name="Grimwood J."/>
            <person name="Chapman J.A."/>
            <person name="Shapiro H."/>
            <person name="Aerts A."/>
            <person name="Otillar R.P."/>
            <person name="Terry A.Y."/>
            <person name="Boore J.L."/>
            <person name="Grigoriev I.V."/>
            <person name="Lindberg D.R."/>
            <person name="Seaver E.C."/>
            <person name="Weisblat D.A."/>
            <person name="Putnam N.H."/>
            <person name="Rokhsar D.S."/>
        </authorList>
    </citation>
    <scope>NUCLEOTIDE SEQUENCE</scope>
    <source>
        <strain evidence="5 7">I ESC-2004</strain>
    </source>
</reference>
<dbReference type="SMART" id="SM00327">
    <property type="entry name" value="VWA"/>
    <property type="match status" value="1"/>
</dbReference>
<feature type="chain" id="PRO_5008787547" description="VWFA domain-containing protein" evidence="3">
    <location>
        <begin position="21"/>
        <end position="921"/>
    </location>
</feature>
<organism evidence="5">
    <name type="scientific">Capitella teleta</name>
    <name type="common">Polychaete worm</name>
    <dbReference type="NCBI Taxonomy" id="283909"/>
    <lineage>
        <taxon>Eukaryota</taxon>
        <taxon>Metazoa</taxon>
        <taxon>Spiralia</taxon>
        <taxon>Lophotrochozoa</taxon>
        <taxon>Annelida</taxon>
        <taxon>Polychaeta</taxon>
        <taxon>Sedentaria</taxon>
        <taxon>Scolecida</taxon>
        <taxon>Capitellidae</taxon>
        <taxon>Capitella</taxon>
    </lineage>
</organism>
<evidence type="ECO:0000256" key="2">
    <source>
        <dbReference type="SAM" id="Phobius"/>
    </source>
</evidence>
<sequence length="921" mass="101507">MAWINMATFLLLLVFGGVGARVTFSDNAYNDVLVYIHPDVHEDDRLLDNIKKTFTSASALLHRASRNHFYFGAVTIYIPHTWTAKKVYEDVVQESRDNMDVLIEPSRTDGDYDDHPSNAPFTPNFKGCKQMGEYIHLTNTFMVNDIEAAKYGPREKARIVLVHEWAHYRFGIFDEYPQPSNPLFYVSSEGKIEATRCSLAIKVQFYNNETEEGCDIVNGLPEKACRFRENSDATDSSFGSLMYKQNIDQITEFCTDDSTGESLHNREAPNNQNDRCGSQSAWEIIRAHDDFINSKAKSTIDTTPQFRVVKKKNPPKIVLVLDLSGSMNYSSKLIKLRQGCYSFLSYTVSECSEVGIIEFSTTAKTKQNLTRIGEKSRVGLVNALPSTATGVSTSIGSGLIEALKMLGDYAYGSHIIVVSDGEENEKPKIPEVKEEVLCHVIKSRAIVHSIAITQNASADIDQLSHDTGGQSYIVNPDNTESLNAKFKNIGKSAADSCHQEIASDLVNQQIKIPGGKPKLKKAFVLDASLGRDLLIIFQFESNDFLIKISSPNGNPYSKHSEEFSCSHEFMACHFLLAHAEPGVWTIEFSTSGESQTITYTVEAKAADPSVEPIEAEILWKSPGPQNISSVPEEPQKLYAKVKQGNLPIIDASVRAIVETPTGEDIRLNLADNGVGPDAIANDGVYSADFVSYTSAGRYQAKASVEGSGSTTTNKNGIVGFGEISGANNPEASKKTGSFSRTQTSQSIQVVHYNPDPSGKLYPPARISDLKVTRVDQSNFTATLEWTAVGEQASIGQDEEYYVIGIVVIDEKNRSSTSTISNLAHISFTTIPDTIIDKEEEEEMIPTLYIIIGCASCVLVALVTVAIVANIKCRRTNEISPEEPQEVPYVNEQPEIGPPPPTPPPPAKPQEHWRNRGVRVMF</sequence>
<feature type="transmembrane region" description="Helical" evidence="2">
    <location>
        <begin position="847"/>
        <end position="870"/>
    </location>
</feature>
<dbReference type="AlphaFoldDB" id="R7U1H0"/>
<reference evidence="7" key="1">
    <citation type="submission" date="2012-12" db="EMBL/GenBank/DDBJ databases">
        <authorList>
            <person name="Hellsten U."/>
            <person name="Grimwood J."/>
            <person name="Chapman J.A."/>
            <person name="Shapiro H."/>
            <person name="Aerts A."/>
            <person name="Otillar R.P."/>
            <person name="Terry A.Y."/>
            <person name="Boore J.L."/>
            <person name="Simakov O."/>
            <person name="Marletaz F."/>
            <person name="Cho S.-J."/>
            <person name="Edsinger-Gonzales E."/>
            <person name="Havlak P."/>
            <person name="Kuo D.-H."/>
            <person name="Larsson T."/>
            <person name="Lv J."/>
            <person name="Arendt D."/>
            <person name="Savage R."/>
            <person name="Osoegawa K."/>
            <person name="de Jong P."/>
            <person name="Lindberg D.R."/>
            <person name="Seaver E.C."/>
            <person name="Weisblat D.A."/>
            <person name="Putnam N.H."/>
            <person name="Grigoriev I.V."/>
            <person name="Rokhsar D.S."/>
        </authorList>
    </citation>
    <scope>NUCLEOTIDE SEQUENCE</scope>
    <source>
        <strain evidence="7">I ESC-2004</strain>
    </source>
</reference>
<dbReference type="SUPFAM" id="SSF53300">
    <property type="entry name" value="vWA-like"/>
    <property type="match status" value="1"/>
</dbReference>
<gene>
    <name evidence="5" type="ORF">CAPTEDRAFT_184940</name>
</gene>
<keyword evidence="3" id="KW-0732">Signal</keyword>
<dbReference type="NCBIfam" id="NF041940">
    <property type="entry name" value="choice_anch_X"/>
    <property type="match status" value="1"/>
</dbReference>
<dbReference type="InterPro" id="IPR036465">
    <property type="entry name" value="vWFA_dom_sf"/>
</dbReference>
<dbReference type="OrthoDB" id="10021899at2759"/>
<dbReference type="EMBL" id="AMQN01009915">
    <property type="status" value="NOT_ANNOTATED_CDS"/>
    <property type="molecule type" value="Genomic_DNA"/>
</dbReference>
<accession>R7U1H0</accession>
<dbReference type="STRING" id="283909.R7U1H0"/>
<feature type="region of interest" description="Disordered" evidence="1">
    <location>
        <begin position="723"/>
        <end position="745"/>
    </location>
</feature>
<keyword evidence="2" id="KW-1133">Transmembrane helix</keyword>
<dbReference type="InterPro" id="IPR013642">
    <property type="entry name" value="CLCA_N"/>
</dbReference>